<dbReference type="InterPro" id="IPR005025">
    <property type="entry name" value="FMN_Rdtase-like_dom"/>
</dbReference>
<dbReference type="InterPro" id="IPR029039">
    <property type="entry name" value="Flavoprotein-like_sf"/>
</dbReference>
<dbReference type="Proteomes" id="UP000277811">
    <property type="component" value="Unassembled WGS sequence"/>
</dbReference>
<gene>
    <name evidence="4" type="ORF">LUCI_0981</name>
</gene>
<evidence type="ECO:0000313" key="4">
    <source>
        <dbReference type="EMBL" id="VBB05770.1"/>
    </source>
</evidence>
<dbReference type="SUPFAM" id="SSF52218">
    <property type="entry name" value="Flavoproteins"/>
    <property type="match status" value="1"/>
</dbReference>
<evidence type="ECO:0000256" key="2">
    <source>
        <dbReference type="ARBA" id="ARBA00022643"/>
    </source>
</evidence>
<dbReference type="GO" id="GO:0016491">
    <property type="term" value="F:oxidoreductase activity"/>
    <property type="evidence" value="ECO:0007669"/>
    <property type="project" value="InterPro"/>
</dbReference>
<keyword evidence="1" id="KW-0285">Flavoprotein</keyword>
<feature type="domain" description="NADPH-dependent FMN reductase-like" evidence="3">
    <location>
        <begin position="5"/>
        <end position="151"/>
    </location>
</feature>
<dbReference type="RefSeq" id="WP_122626742.1">
    <property type="nucleotide sequence ID" value="NZ_UPPP01000058.1"/>
</dbReference>
<dbReference type="Gene3D" id="3.40.50.360">
    <property type="match status" value="1"/>
</dbReference>
<evidence type="ECO:0000256" key="1">
    <source>
        <dbReference type="ARBA" id="ARBA00022630"/>
    </source>
</evidence>
<dbReference type="InterPro" id="IPR051796">
    <property type="entry name" value="ISF_SsuE-like"/>
</dbReference>
<evidence type="ECO:0000259" key="3">
    <source>
        <dbReference type="Pfam" id="PF03358"/>
    </source>
</evidence>
<reference evidence="4 5" key="1">
    <citation type="submission" date="2018-06" db="EMBL/GenBank/DDBJ databases">
        <authorList>
            <person name="Strepis N."/>
        </authorList>
    </citation>
    <scope>NUCLEOTIDE SEQUENCE [LARGE SCALE GENOMIC DNA]</scope>
    <source>
        <strain evidence="4">LUCI</strain>
    </source>
</reference>
<evidence type="ECO:0000313" key="5">
    <source>
        <dbReference type="Proteomes" id="UP000277811"/>
    </source>
</evidence>
<proteinExistence type="predicted"/>
<dbReference type="EMBL" id="UPPP01000058">
    <property type="protein sequence ID" value="VBB05770.1"/>
    <property type="molecule type" value="Genomic_DNA"/>
</dbReference>
<dbReference type="InterPro" id="IPR042298">
    <property type="entry name" value="P-CP_red_C"/>
</dbReference>
<dbReference type="AlphaFoldDB" id="A0A498R4N6"/>
<name>A0A498R4N6_9FIRM</name>
<dbReference type="PANTHER" id="PTHR43278">
    <property type="entry name" value="NAD(P)H-DEPENDENT FMN-CONTAINING OXIDOREDUCTASE YWQN-RELATED"/>
    <property type="match status" value="1"/>
</dbReference>
<protein>
    <submittedName>
        <fullName evidence="4">Proto-chlorophyllide reductase 57 kd subunit</fullName>
    </submittedName>
</protein>
<organism evidence="4 5">
    <name type="scientific">Lucifera butyrica</name>
    <dbReference type="NCBI Taxonomy" id="1351585"/>
    <lineage>
        <taxon>Bacteria</taxon>
        <taxon>Bacillati</taxon>
        <taxon>Bacillota</taxon>
        <taxon>Negativicutes</taxon>
        <taxon>Veillonellales</taxon>
        <taxon>Veillonellaceae</taxon>
        <taxon>Lucifera</taxon>
    </lineage>
</organism>
<accession>A0A498R4N6</accession>
<keyword evidence="2" id="KW-0288">FMN</keyword>
<dbReference type="Gene3D" id="1.10.8.550">
    <property type="entry name" value="Proto-chlorophyllide reductase 57 kD subunit B"/>
    <property type="match status" value="1"/>
</dbReference>
<dbReference type="OrthoDB" id="9805976at2"/>
<dbReference type="Pfam" id="PF03358">
    <property type="entry name" value="FMN_red"/>
    <property type="match status" value="1"/>
</dbReference>
<keyword evidence="5" id="KW-1185">Reference proteome</keyword>
<sequence length="355" mass="38843">MSNKKVLGICASGHENGNSSILLNELLRPLREKGHDIEIVNLGRLNILPCTGCFGCLSGPQAAGNCVLQDDLEFIKTKIREADAIAVSAPSYCLSAPSRLRAVMERISRWALNEMAQSEKKKYGAAVSVAGGTFSLLRTPLSLFLTLCHCEVVGQFTMGNAFNKGEVLLLPSKLKQVAKLGASLAASLEQDQCIKSAVGQCEDRLICTNCFADTFQIQKDGRLVCPVCRMELKRQDEEYHSVGFSRFTHEGARLYAGGIKSNALKGMLAGDEIGKRLENYLNHDILPDKDFVLEMESAGEAVPWNNEALEILDALAPGDVREFIKRVIEKKALQAGLHCITRDVLLTMDQGREVS</sequence>
<dbReference type="PANTHER" id="PTHR43278:SF1">
    <property type="entry name" value="IRON-SULFUR FLAVOPROTEIN MJ1083"/>
    <property type="match status" value="1"/>
</dbReference>